<evidence type="ECO:0000313" key="2">
    <source>
        <dbReference type="Proteomes" id="UP001592581"/>
    </source>
</evidence>
<comment type="caution">
    <text evidence="1">The sequence shown here is derived from an EMBL/GenBank/DDBJ whole genome shotgun (WGS) entry which is preliminary data.</text>
</comment>
<protein>
    <submittedName>
        <fullName evidence="1">Uncharacterized protein</fullName>
    </submittedName>
</protein>
<dbReference type="RefSeq" id="WP_380565662.1">
    <property type="nucleotide sequence ID" value="NZ_JBEUKS010000006.1"/>
</dbReference>
<accession>A0ABV6XPA1</accession>
<keyword evidence="2" id="KW-1185">Reference proteome</keyword>
<reference evidence="1 2" key="1">
    <citation type="submission" date="2024-06" db="EMBL/GenBank/DDBJ databases">
        <authorList>
            <person name="Lee S.D."/>
        </authorList>
    </citation>
    <scope>NUCLEOTIDE SEQUENCE [LARGE SCALE GENOMIC DNA]</scope>
    <source>
        <strain evidence="1 2">N1-10</strain>
    </source>
</reference>
<organism evidence="1 2">
    <name type="scientific">Streptacidiphilus jeojiensis</name>
    <dbReference type="NCBI Taxonomy" id="3229225"/>
    <lineage>
        <taxon>Bacteria</taxon>
        <taxon>Bacillati</taxon>
        <taxon>Actinomycetota</taxon>
        <taxon>Actinomycetes</taxon>
        <taxon>Kitasatosporales</taxon>
        <taxon>Streptomycetaceae</taxon>
        <taxon>Streptacidiphilus</taxon>
    </lineage>
</organism>
<sequence length="61" mass="6494">MSVPTEKDDVLAHGAEAFEATEVICGVFDKDLADSDDVLAHTAELHEAPTYGCPLYVSDLA</sequence>
<dbReference type="Proteomes" id="UP001592581">
    <property type="component" value="Unassembled WGS sequence"/>
</dbReference>
<dbReference type="EMBL" id="JBEUKS010000006">
    <property type="protein sequence ID" value="MFC1440093.1"/>
    <property type="molecule type" value="Genomic_DNA"/>
</dbReference>
<name>A0ABV6XPA1_9ACTN</name>
<gene>
    <name evidence="1" type="ORF">ABUW04_17715</name>
</gene>
<proteinExistence type="predicted"/>
<evidence type="ECO:0000313" key="1">
    <source>
        <dbReference type="EMBL" id="MFC1440093.1"/>
    </source>
</evidence>